<evidence type="ECO:0000256" key="7">
    <source>
        <dbReference type="ARBA" id="ARBA00022927"/>
    </source>
</evidence>
<dbReference type="CDD" id="cd07305">
    <property type="entry name" value="Porin3_Tom40"/>
    <property type="match status" value="1"/>
</dbReference>
<organism evidence="10 11">
    <name type="scientific">Trichogramma kaykai</name>
    <dbReference type="NCBI Taxonomy" id="54128"/>
    <lineage>
        <taxon>Eukaryota</taxon>
        <taxon>Metazoa</taxon>
        <taxon>Ecdysozoa</taxon>
        <taxon>Arthropoda</taxon>
        <taxon>Hexapoda</taxon>
        <taxon>Insecta</taxon>
        <taxon>Pterygota</taxon>
        <taxon>Neoptera</taxon>
        <taxon>Endopterygota</taxon>
        <taxon>Hymenoptera</taxon>
        <taxon>Apocrita</taxon>
        <taxon>Proctotrupomorpha</taxon>
        <taxon>Chalcidoidea</taxon>
        <taxon>Trichogrammatidae</taxon>
        <taxon>Trichogramma</taxon>
    </lineage>
</organism>
<evidence type="ECO:0000256" key="6">
    <source>
        <dbReference type="ARBA" id="ARBA00022787"/>
    </source>
</evidence>
<keyword evidence="6" id="KW-1000">Mitochondrion outer membrane</keyword>
<comment type="caution">
    <text evidence="10">The sequence shown here is derived from an EMBL/GenBank/DDBJ whole genome shotgun (WGS) entry which is preliminary data.</text>
</comment>
<keyword evidence="3" id="KW-0813">Transport</keyword>
<keyword evidence="8" id="KW-0496">Mitochondrion</keyword>
<gene>
    <name evidence="10" type="ORF">TKK_002851</name>
</gene>
<evidence type="ECO:0000256" key="1">
    <source>
        <dbReference type="ARBA" id="ARBA00004374"/>
    </source>
</evidence>
<reference evidence="10 11" key="1">
    <citation type="journal article" date="2024" name="bioRxiv">
        <title>A reference genome for Trichogramma kaykai: A tiny desert-dwelling parasitoid wasp with competing sex-ratio distorters.</title>
        <authorList>
            <person name="Culotta J."/>
            <person name="Lindsey A.R."/>
        </authorList>
    </citation>
    <scope>NUCLEOTIDE SEQUENCE [LARGE SCALE GENOMIC DNA]</scope>
    <source>
        <strain evidence="10 11">KSX58</strain>
    </source>
</reference>
<dbReference type="InterPro" id="IPR027246">
    <property type="entry name" value="Porin_Euk/Tom40"/>
</dbReference>
<dbReference type="InterPro" id="IPR023614">
    <property type="entry name" value="Porin_dom_sf"/>
</dbReference>
<dbReference type="AlphaFoldDB" id="A0ABD2XGG6"/>
<dbReference type="InterPro" id="IPR037930">
    <property type="entry name" value="Tom40"/>
</dbReference>
<dbReference type="Proteomes" id="UP001627154">
    <property type="component" value="Unassembled WGS sequence"/>
</dbReference>
<dbReference type="GO" id="GO:0005741">
    <property type="term" value="C:mitochondrial outer membrane"/>
    <property type="evidence" value="ECO:0007669"/>
    <property type="project" value="UniProtKB-SubCell"/>
</dbReference>
<evidence type="ECO:0000256" key="8">
    <source>
        <dbReference type="ARBA" id="ARBA00023128"/>
    </source>
</evidence>
<sequence length="330" mass="36355">MGSLLSKTQRSGPIEYRNYPPGCVVCPEGVTPGNPGLFEAVHSKLDELKPNTFDGIRLRINKSLSNHFSVNHTISMRPEPSSLKSFIEDEEDGYKFAASYLGPKRVNRERYPMLYGDVTPRGTLRANFVHTLGCRFRIKLSTQVTRNNKYRDLKATAEYRANDATLSASLVDPCLLRREGVLLLQYLQAVTSRIALGAEIAYNRNSNVAGAQQTNIAGALRYSTGFLTISATLGEAGARLCFHQIAGPQLLLGSELKVNFVKPEAKGTVYYKVVLPRADLVFRAFVDSDWKIGAVFEKQLQPIAESTLLLCAVLDHGKKDMSIGIGLNIG</sequence>
<comment type="subcellular location">
    <subcellularLocation>
        <location evidence="1">Mitochondrion outer membrane</location>
        <topology evidence="1">Multi-pass membrane protein</topology>
    </subcellularLocation>
</comment>
<evidence type="ECO:0000313" key="11">
    <source>
        <dbReference type="Proteomes" id="UP001627154"/>
    </source>
</evidence>
<dbReference type="PANTHER" id="PTHR10802">
    <property type="entry name" value="MITOCHONDRIAL IMPORT RECEPTOR SUBUNIT TOM40"/>
    <property type="match status" value="1"/>
</dbReference>
<proteinExistence type="inferred from homology"/>
<protein>
    <submittedName>
        <fullName evidence="10">Uncharacterized protein</fullName>
    </submittedName>
</protein>
<evidence type="ECO:0000256" key="3">
    <source>
        <dbReference type="ARBA" id="ARBA00022448"/>
    </source>
</evidence>
<keyword evidence="5" id="KW-0812">Transmembrane</keyword>
<keyword evidence="11" id="KW-1185">Reference proteome</keyword>
<comment type="similarity">
    <text evidence="2">Belongs to the Tom40 family.</text>
</comment>
<keyword evidence="9" id="KW-0472">Membrane</keyword>
<dbReference type="EMBL" id="JBJJXI010000025">
    <property type="protein sequence ID" value="KAL3404357.1"/>
    <property type="molecule type" value="Genomic_DNA"/>
</dbReference>
<name>A0ABD2XGG6_9HYME</name>
<evidence type="ECO:0000256" key="2">
    <source>
        <dbReference type="ARBA" id="ARBA00010510"/>
    </source>
</evidence>
<keyword evidence="7" id="KW-0653">Protein transport</keyword>
<evidence type="ECO:0000313" key="10">
    <source>
        <dbReference type="EMBL" id="KAL3404357.1"/>
    </source>
</evidence>
<keyword evidence="4" id="KW-1134">Transmembrane beta strand</keyword>
<dbReference type="Pfam" id="PF01459">
    <property type="entry name" value="Porin_3"/>
    <property type="match status" value="1"/>
</dbReference>
<evidence type="ECO:0000256" key="5">
    <source>
        <dbReference type="ARBA" id="ARBA00022692"/>
    </source>
</evidence>
<accession>A0ABD2XGG6</accession>
<dbReference type="GO" id="GO:0015031">
    <property type="term" value="P:protein transport"/>
    <property type="evidence" value="ECO:0007669"/>
    <property type="project" value="UniProtKB-KW"/>
</dbReference>
<dbReference type="Gene3D" id="2.40.160.10">
    <property type="entry name" value="Porin"/>
    <property type="match status" value="1"/>
</dbReference>
<evidence type="ECO:0000256" key="9">
    <source>
        <dbReference type="ARBA" id="ARBA00023136"/>
    </source>
</evidence>
<evidence type="ECO:0000256" key="4">
    <source>
        <dbReference type="ARBA" id="ARBA00022452"/>
    </source>
</evidence>